<evidence type="ECO:0000313" key="2">
    <source>
        <dbReference type="Proteomes" id="UP001524586"/>
    </source>
</evidence>
<proteinExistence type="predicted"/>
<name>A0ABT1U536_9GAMM</name>
<sequence length="262" mass="29021">MKRSQNLHTPDSLGQKEIGRETAIHEAGHAAGIYFGNRQKALPVVFFRIYIQSSASGGNASWLSGHANKQCSAQIEGGRLIHALPYSFQEAVKHFTPAQKQDYARAFEADMFNLLIGPVAEAKYVSLRDDEPHNFDLVHLDSLHFYGGASDLEAINEYIDCFLRGNALKDNKISDLFQAACRFVSEPSHWRAITGLADAILAAENQIIEYDAIVEILEQGQHIACVPNTQPPACFRRQLMQPPDGEAQTAAPADRSSIWRLS</sequence>
<dbReference type="Proteomes" id="UP001524586">
    <property type="component" value="Unassembled WGS sequence"/>
</dbReference>
<protein>
    <recommendedName>
        <fullName evidence="3">Peptidase M41 domain-containing protein</fullName>
    </recommendedName>
</protein>
<reference evidence="1 2" key="1">
    <citation type="submission" date="2022-07" db="EMBL/GenBank/DDBJ databases">
        <title>Methylomonas rivi sp. nov., Methylomonas rosea sp. nov., Methylomonas aureus sp. nov. and Methylomonas subterranea sp. nov., four novel methanotrophs isolated from a freshwater creek and the deep terrestrial subsurface.</title>
        <authorList>
            <person name="Abin C."/>
            <person name="Sankaranarayanan K."/>
            <person name="Garner C."/>
            <person name="Sindelar R."/>
            <person name="Kotary K."/>
            <person name="Garner R."/>
            <person name="Barclay S."/>
            <person name="Lawson P."/>
            <person name="Krumholz L."/>
        </authorList>
    </citation>
    <scope>NUCLEOTIDE SEQUENCE [LARGE SCALE GENOMIC DNA]</scope>
    <source>
        <strain evidence="1 2">WSC-6</strain>
    </source>
</reference>
<dbReference type="EMBL" id="JANIBK010000049">
    <property type="protein sequence ID" value="MCQ8128972.1"/>
    <property type="molecule type" value="Genomic_DNA"/>
</dbReference>
<gene>
    <name evidence="1" type="ORF">NP596_10930</name>
</gene>
<comment type="caution">
    <text evidence="1">The sequence shown here is derived from an EMBL/GenBank/DDBJ whole genome shotgun (WGS) entry which is preliminary data.</text>
</comment>
<accession>A0ABT1U536</accession>
<evidence type="ECO:0000313" key="1">
    <source>
        <dbReference type="EMBL" id="MCQ8128972.1"/>
    </source>
</evidence>
<dbReference type="RefSeq" id="WP_256615387.1">
    <property type="nucleotide sequence ID" value="NZ_JANIBK010000049.1"/>
</dbReference>
<evidence type="ECO:0008006" key="3">
    <source>
        <dbReference type="Google" id="ProtNLM"/>
    </source>
</evidence>
<organism evidence="1 2">
    <name type="scientific">Methylomonas rivi</name>
    <dbReference type="NCBI Taxonomy" id="2952226"/>
    <lineage>
        <taxon>Bacteria</taxon>
        <taxon>Pseudomonadati</taxon>
        <taxon>Pseudomonadota</taxon>
        <taxon>Gammaproteobacteria</taxon>
        <taxon>Methylococcales</taxon>
        <taxon>Methylococcaceae</taxon>
        <taxon>Methylomonas</taxon>
    </lineage>
</organism>
<keyword evidence="2" id="KW-1185">Reference proteome</keyword>